<gene>
    <name evidence="6" type="ORF">SAMN04488502_107151</name>
</gene>
<evidence type="ECO:0000256" key="3">
    <source>
        <dbReference type="ARBA" id="ARBA00023163"/>
    </source>
</evidence>
<dbReference type="InterPro" id="IPR035472">
    <property type="entry name" value="RpiR-like_SIS"/>
</dbReference>
<dbReference type="GO" id="GO:0003700">
    <property type="term" value="F:DNA-binding transcription factor activity"/>
    <property type="evidence" value="ECO:0007669"/>
    <property type="project" value="InterPro"/>
</dbReference>
<dbReference type="PROSITE" id="PS51071">
    <property type="entry name" value="HTH_RPIR"/>
    <property type="match status" value="1"/>
</dbReference>
<feature type="domain" description="SIS" evidence="5">
    <location>
        <begin position="123"/>
        <end position="263"/>
    </location>
</feature>
<dbReference type="SUPFAM" id="SSF53697">
    <property type="entry name" value="SIS domain"/>
    <property type="match status" value="1"/>
</dbReference>
<dbReference type="GO" id="GO:1901135">
    <property type="term" value="P:carbohydrate derivative metabolic process"/>
    <property type="evidence" value="ECO:0007669"/>
    <property type="project" value="InterPro"/>
</dbReference>
<dbReference type="GO" id="GO:0003677">
    <property type="term" value="F:DNA binding"/>
    <property type="evidence" value="ECO:0007669"/>
    <property type="project" value="UniProtKB-KW"/>
</dbReference>
<dbReference type="EMBL" id="FNHB01000007">
    <property type="protein sequence ID" value="SDM80677.1"/>
    <property type="molecule type" value="Genomic_DNA"/>
</dbReference>
<dbReference type="PANTHER" id="PTHR30514">
    <property type="entry name" value="GLUCOKINASE"/>
    <property type="match status" value="1"/>
</dbReference>
<dbReference type="Pfam" id="PF01380">
    <property type="entry name" value="SIS"/>
    <property type="match status" value="1"/>
</dbReference>
<evidence type="ECO:0000313" key="6">
    <source>
        <dbReference type="EMBL" id="SDM80677.1"/>
    </source>
</evidence>
<evidence type="ECO:0000259" key="5">
    <source>
        <dbReference type="PROSITE" id="PS51464"/>
    </source>
</evidence>
<dbReference type="AlphaFoldDB" id="A0A1G9W8R8"/>
<keyword evidence="1" id="KW-0805">Transcription regulation</keyword>
<evidence type="ECO:0000313" key="7">
    <source>
        <dbReference type="Proteomes" id="UP000214880"/>
    </source>
</evidence>
<dbReference type="InterPro" id="IPR009057">
    <property type="entry name" value="Homeodomain-like_sf"/>
</dbReference>
<proteinExistence type="predicted"/>
<organism evidence="6 7">
    <name type="scientific">Dendrosporobacter quercicolus</name>
    <dbReference type="NCBI Taxonomy" id="146817"/>
    <lineage>
        <taxon>Bacteria</taxon>
        <taxon>Bacillati</taxon>
        <taxon>Bacillota</taxon>
        <taxon>Negativicutes</taxon>
        <taxon>Selenomonadales</taxon>
        <taxon>Sporomusaceae</taxon>
        <taxon>Dendrosporobacter</taxon>
    </lineage>
</organism>
<dbReference type="SUPFAM" id="SSF46689">
    <property type="entry name" value="Homeodomain-like"/>
    <property type="match status" value="1"/>
</dbReference>
<dbReference type="RefSeq" id="WP_092074227.1">
    <property type="nucleotide sequence ID" value="NZ_FNHB01000007.1"/>
</dbReference>
<dbReference type="GO" id="GO:0097367">
    <property type="term" value="F:carbohydrate derivative binding"/>
    <property type="evidence" value="ECO:0007669"/>
    <property type="project" value="InterPro"/>
</dbReference>
<protein>
    <submittedName>
        <fullName evidence="6">Transcriptional regulator, RpiR family</fullName>
    </submittedName>
</protein>
<dbReference type="CDD" id="cd05013">
    <property type="entry name" value="SIS_RpiR"/>
    <property type="match status" value="1"/>
</dbReference>
<dbReference type="PANTHER" id="PTHR30514:SF1">
    <property type="entry name" value="HTH-TYPE TRANSCRIPTIONAL REGULATOR HEXR-RELATED"/>
    <property type="match status" value="1"/>
</dbReference>
<evidence type="ECO:0000256" key="1">
    <source>
        <dbReference type="ARBA" id="ARBA00023015"/>
    </source>
</evidence>
<dbReference type="InterPro" id="IPR036388">
    <property type="entry name" value="WH-like_DNA-bd_sf"/>
</dbReference>
<evidence type="ECO:0000256" key="2">
    <source>
        <dbReference type="ARBA" id="ARBA00023125"/>
    </source>
</evidence>
<dbReference type="OrthoDB" id="3684496at2"/>
<dbReference type="Pfam" id="PF01418">
    <property type="entry name" value="HTH_6"/>
    <property type="match status" value="1"/>
</dbReference>
<feature type="domain" description="HTH rpiR-type" evidence="4">
    <location>
        <begin position="2"/>
        <end position="78"/>
    </location>
</feature>
<dbReference type="InterPro" id="IPR001347">
    <property type="entry name" value="SIS_dom"/>
</dbReference>
<dbReference type="InterPro" id="IPR046348">
    <property type="entry name" value="SIS_dom_sf"/>
</dbReference>
<keyword evidence="7" id="KW-1185">Reference proteome</keyword>
<dbReference type="InterPro" id="IPR000281">
    <property type="entry name" value="HTH_RpiR"/>
</dbReference>
<dbReference type="Gene3D" id="1.10.10.10">
    <property type="entry name" value="Winged helix-like DNA-binding domain superfamily/Winged helix DNA-binding domain"/>
    <property type="match status" value="1"/>
</dbReference>
<evidence type="ECO:0000259" key="4">
    <source>
        <dbReference type="PROSITE" id="PS51071"/>
    </source>
</evidence>
<dbReference type="PROSITE" id="PS51464">
    <property type="entry name" value="SIS"/>
    <property type="match status" value="1"/>
</dbReference>
<dbReference type="InterPro" id="IPR047640">
    <property type="entry name" value="RpiR-like"/>
</dbReference>
<accession>A0A1G9W8R8</accession>
<reference evidence="6 7" key="1">
    <citation type="submission" date="2016-10" db="EMBL/GenBank/DDBJ databases">
        <authorList>
            <person name="de Groot N.N."/>
        </authorList>
    </citation>
    <scope>NUCLEOTIDE SEQUENCE [LARGE SCALE GENOMIC DNA]</scope>
    <source>
        <strain evidence="6 7">DSM 1736</strain>
    </source>
</reference>
<keyword evidence="2" id="KW-0238">DNA-binding</keyword>
<dbReference type="Proteomes" id="UP000214880">
    <property type="component" value="Unassembled WGS sequence"/>
</dbReference>
<sequence length="281" mass="30860">MSNLFSQIRTRYHVLSPAQKHIADFVLNNSEQVMLFSLGDLAEKCSTSETTILRFLRKLGFDSYQVFRVKIAQDLSNNTTQAIYEEIQNGDTAEQIRQKVIMSTVASIQDLNNLIDPELLVKVADLITKAQRILFCGAGASGAVAIDAFHKFLRLGFDVSYHNDAHFMSIACASADEKALVVVISHSGESRDILDAASLAKGNGAPVVALTSYGHSSVVKFADFVLLSSSNETKYRSDAMVSRILQLVIVDMLYVNVVLKLGNKGIDRVNKSRLAVAKKKV</sequence>
<name>A0A1G9W8R8_9FIRM</name>
<keyword evidence="3" id="KW-0804">Transcription</keyword>
<dbReference type="Gene3D" id="3.40.50.10490">
    <property type="entry name" value="Glucose-6-phosphate isomerase like protein, domain 1"/>
    <property type="match status" value="1"/>
</dbReference>
<dbReference type="STRING" id="146817.SAMN04488502_107151"/>